<dbReference type="Proteomes" id="UP000245133">
    <property type="component" value="Unassembled WGS sequence"/>
</dbReference>
<dbReference type="PANTHER" id="PTHR31438">
    <property type="entry name" value="LYSINE N-ACYLTRANSFERASE C17G9.06C-RELATED"/>
    <property type="match status" value="1"/>
</dbReference>
<proteinExistence type="predicted"/>
<dbReference type="InterPro" id="IPR000182">
    <property type="entry name" value="GNAT_dom"/>
</dbReference>
<evidence type="ECO:0000256" key="1">
    <source>
        <dbReference type="ARBA" id="ARBA00023251"/>
    </source>
</evidence>
<comment type="caution">
    <text evidence="3">The sequence shown here is derived from an EMBL/GenBank/DDBJ whole genome shotgun (WGS) entry which is preliminary data.</text>
</comment>
<dbReference type="EMBL" id="BFBB01000008">
    <property type="protein sequence ID" value="GBF51018.1"/>
    <property type="molecule type" value="Genomic_DNA"/>
</dbReference>
<keyword evidence="1" id="KW-0046">Antibiotic resistance</keyword>
<feature type="domain" description="N-acetyltransferase" evidence="2">
    <location>
        <begin position="16"/>
        <end position="172"/>
    </location>
</feature>
<dbReference type="GO" id="GO:0046677">
    <property type="term" value="P:response to antibiotic"/>
    <property type="evidence" value="ECO:0007669"/>
    <property type="project" value="UniProtKB-KW"/>
</dbReference>
<dbReference type="GO" id="GO:0016410">
    <property type="term" value="F:N-acyltransferase activity"/>
    <property type="evidence" value="ECO:0007669"/>
    <property type="project" value="TreeGrafter"/>
</dbReference>
<gene>
    <name evidence="3" type="ORF">LPTSP4_25490</name>
</gene>
<dbReference type="PANTHER" id="PTHR31438:SF1">
    <property type="entry name" value="LYSINE N-ACYLTRANSFERASE C17G9.06C-RELATED"/>
    <property type="match status" value="1"/>
</dbReference>
<evidence type="ECO:0000313" key="3">
    <source>
        <dbReference type="EMBL" id="GBF51018.1"/>
    </source>
</evidence>
<keyword evidence="3" id="KW-0808">Transferase</keyword>
<organism evidence="3 4">
    <name type="scientific">Leptospira ryugenii</name>
    <dbReference type="NCBI Taxonomy" id="1917863"/>
    <lineage>
        <taxon>Bacteria</taxon>
        <taxon>Pseudomonadati</taxon>
        <taxon>Spirochaetota</taxon>
        <taxon>Spirochaetia</taxon>
        <taxon>Leptospirales</taxon>
        <taxon>Leptospiraceae</taxon>
        <taxon>Leptospira</taxon>
    </lineage>
</organism>
<dbReference type="Pfam" id="PF13523">
    <property type="entry name" value="Acetyltransf_8"/>
    <property type="match status" value="1"/>
</dbReference>
<keyword evidence="4" id="KW-1185">Reference proteome</keyword>
<dbReference type="Gene3D" id="3.40.630.30">
    <property type="match status" value="1"/>
</dbReference>
<dbReference type="AlphaFoldDB" id="A0A2P2E2A2"/>
<sequence length="183" mass="21733">MELESENPSMKEYSRLQFRKSTIEDLEILLRWDDEEHVIASDPNDNWNWEIELANEPPWREQIMVTYDHTPIGFIQVIDPKEEESHYWGDIGENFRAIDIWIGEVEYLNRGLGTKMMKYAIELCFSNPAVHTVLIDPLVSNVDAIRFYQRIGFKPIGERKFNDDLCLVHELKRDDYFQSSRPH</sequence>
<evidence type="ECO:0000313" key="4">
    <source>
        <dbReference type="Proteomes" id="UP000245133"/>
    </source>
</evidence>
<dbReference type="SUPFAM" id="SSF55729">
    <property type="entry name" value="Acyl-CoA N-acyltransferases (Nat)"/>
    <property type="match status" value="1"/>
</dbReference>
<dbReference type="CDD" id="cd04301">
    <property type="entry name" value="NAT_SF"/>
    <property type="match status" value="1"/>
</dbReference>
<dbReference type="InterPro" id="IPR016181">
    <property type="entry name" value="Acyl_CoA_acyltransferase"/>
</dbReference>
<evidence type="ECO:0000259" key="2">
    <source>
        <dbReference type="PROSITE" id="PS51186"/>
    </source>
</evidence>
<accession>A0A2P2E2A2</accession>
<name>A0A2P2E2A2_9LEPT</name>
<dbReference type="PROSITE" id="PS51186">
    <property type="entry name" value="GNAT"/>
    <property type="match status" value="1"/>
</dbReference>
<reference evidence="3 4" key="1">
    <citation type="submission" date="2018-02" db="EMBL/GenBank/DDBJ databases">
        <title>Novel Leptospira species isolated from soil and water in Japan.</title>
        <authorList>
            <person name="Nakao R."/>
            <person name="Masuzawa T."/>
        </authorList>
    </citation>
    <scope>NUCLEOTIDE SEQUENCE [LARGE SCALE GENOMIC DNA]</scope>
    <source>
        <strain evidence="3 4">YH101</strain>
    </source>
</reference>
<protein>
    <submittedName>
        <fullName evidence="3">Aminoglycoside N6'-acetyltransferase</fullName>
    </submittedName>
</protein>